<protein>
    <submittedName>
        <fullName evidence="2">Uncharacterized protein</fullName>
    </submittedName>
</protein>
<dbReference type="OrthoDB" id="6376425at2759"/>
<evidence type="ECO:0000256" key="1">
    <source>
        <dbReference type="SAM" id="MobiDB-lite"/>
    </source>
</evidence>
<dbReference type="EMBL" id="GAMC01001175">
    <property type="protein sequence ID" value="JAC05381.1"/>
    <property type="molecule type" value="mRNA"/>
</dbReference>
<name>W8BVP6_CERCA</name>
<organism evidence="2">
    <name type="scientific">Ceratitis capitata</name>
    <name type="common">Mediterranean fruit fly</name>
    <name type="synonym">Tephritis capitata</name>
    <dbReference type="NCBI Taxonomy" id="7213"/>
    <lineage>
        <taxon>Eukaryota</taxon>
        <taxon>Metazoa</taxon>
        <taxon>Ecdysozoa</taxon>
        <taxon>Arthropoda</taxon>
        <taxon>Hexapoda</taxon>
        <taxon>Insecta</taxon>
        <taxon>Pterygota</taxon>
        <taxon>Neoptera</taxon>
        <taxon>Endopterygota</taxon>
        <taxon>Diptera</taxon>
        <taxon>Brachycera</taxon>
        <taxon>Muscomorpha</taxon>
        <taxon>Tephritoidea</taxon>
        <taxon>Tephritidae</taxon>
        <taxon>Ceratitis</taxon>
        <taxon>Ceratitis</taxon>
    </lineage>
</organism>
<reference evidence="2" key="1">
    <citation type="submission" date="2013-07" db="EMBL/GenBank/DDBJ databases">
        <authorList>
            <person name="Geib S."/>
        </authorList>
    </citation>
    <scope>NUCLEOTIDE SEQUENCE</scope>
</reference>
<feature type="region of interest" description="Disordered" evidence="1">
    <location>
        <begin position="378"/>
        <end position="402"/>
    </location>
</feature>
<proteinExistence type="evidence at transcript level"/>
<dbReference type="AlphaFoldDB" id="W8BVP6"/>
<sequence length="619" mass="68687">MKKPPYGVKVPSLPQYLGQLVLFLISNIFQLSPLYVEAGSLKYSNDPLMSVLSARPQEYAATKVAAGSPALIAVDPTHAGLATAVNTAASDVAAASMLDSQTDTGGEIIAPKWESPLSAQEPTCEQLRAMWIFSKRQSRAAEVTNEIPTYRDPFVYNVWDPFYSSTRSFGGSVPMLAGYADRSRPPVFGRVVSLEPILSQRVSIGHRQRLYGIDGSNYGGMPPRIYGSEAKTTSSYTGGGGGTSSRRLSKYRHVGSNGSVGAGVTGGNQNSVNVQGSFQRLKELIWTERAKELTQQRKAEELAARAAVLKEIAKGQNIHSSYKPSKSESPLMDENRSPDQNVYQHLVDGRISIATGQSHYTENNYNNKKNSKLYLNNATSSNRRKNGRNGKPGNSITEGKNLGLSSSLRSYFTNTNNVDKLRSLPRLTKEGTGPAATVPRRTYSMDEEHSMGISRVYALRPSHFRERNRVLLREDTPLEKSSNTAPFSRKIRAQLKSDIHNGEAMLLQSFVESLNRFTLTPANKKKYDMKIGKDAFLYKFHPNEPDFRSLPSIGKAVNKSYIDKITDKYDIYEPPVTRKKDCDEVNTGPQVFLTYFHPQTDYPGTAKIDAVEFYDYDNY</sequence>
<feature type="compositionally biased region" description="Polar residues" evidence="1">
    <location>
        <begin position="392"/>
        <end position="402"/>
    </location>
</feature>
<accession>W8BVP6</accession>
<evidence type="ECO:0000313" key="2">
    <source>
        <dbReference type="EMBL" id="JAC05381.1"/>
    </source>
</evidence>
<reference evidence="2" key="2">
    <citation type="journal article" date="2014" name="BMC Genomics">
        <title>A genomic perspective to assessing quality of mass-reared SIT flies used in Mediterranean fruit fly (Ceratitis capitata) eradication in California.</title>
        <authorList>
            <person name="Calla B."/>
            <person name="Hall B."/>
            <person name="Hou S."/>
            <person name="Geib S.M."/>
        </authorList>
    </citation>
    <scope>NUCLEOTIDE SEQUENCE</scope>
</reference>